<evidence type="ECO:0000313" key="2">
    <source>
        <dbReference type="Proteomes" id="UP000546257"/>
    </source>
</evidence>
<proteinExistence type="predicted"/>
<accession>A0A7J9SNV6</accession>
<organism evidence="1 2">
    <name type="scientific">Halobellus ruber</name>
    <dbReference type="NCBI Taxonomy" id="2761102"/>
    <lineage>
        <taxon>Archaea</taxon>
        <taxon>Methanobacteriati</taxon>
        <taxon>Methanobacteriota</taxon>
        <taxon>Stenosarchaea group</taxon>
        <taxon>Halobacteria</taxon>
        <taxon>Halobacteriales</taxon>
        <taxon>Haloferacaceae</taxon>
        <taxon>Halobellus</taxon>
    </lineage>
</organism>
<sequence length="234" mass="25714">MRLLIIDQCSGSKAVPRGVEVFDVNEIDSASRDELLDREGMPAIPARKLYDGRQQRYIDSAVDQLREVGDTVDRYYVSAGFGVVDERTELPPYNVTFAEMTSSEIDNRASDLGISNDIVELVSATDPYDIVVFALGADYYRACDITRVLDALSETTTGVVFNREEDAAKRANVVSVPARTEQADEYGSIVVALKGVYLTHFAGHRNAGTVPATPAELKELFFTDPVEQTGLSDF</sequence>
<protein>
    <submittedName>
        <fullName evidence="1">Uncharacterized protein</fullName>
    </submittedName>
</protein>
<keyword evidence="2" id="KW-1185">Reference proteome</keyword>
<dbReference type="RefSeq" id="WP_185194234.1">
    <property type="nucleotide sequence ID" value="NZ_JACKXD010000007.1"/>
</dbReference>
<dbReference type="Proteomes" id="UP000546257">
    <property type="component" value="Unassembled WGS sequence"/>
</dbReference>
<evidence type="ECO:0000313" key="1">
    <source>
        <dbReference type="EMBL" id="MBB6647867.1"/>
    </source>
</evidence>
<name>A0A7J9SNV6_9EURY</name>
<comment type="caution">
    <text evidence="1">The sequence shown here is derived from an EMBL/GenBank/DDBJ whole genome shotgun (WGS) entry which is preliminary data.</text>
</comment>
<gene>
    <name evidence="1" type="ORF">H5V44_16520</name>
</gene>
<dbReference type="AlphaFoldDB" id="A0A7J9SNV6"/>
<dbReference type="EMBL" id="JACKXD010000007">
    <property type="protein sequence ID" value="MBB6647867.1"/>
    <property type="molecule type" value="Genomic_DNA"/>
</dbReference>
<reference evidence="1 2" key="1">
    <citation type="submission" date="2020-08" db="EMBL/GenBank/DDBJ databases">
        <authorList>
            <person name="Seo M.-J."/>
        </authorList>
    </citation>
    <scope>NUCLEOTIDE SEQUENCE [LARGE SCALE GENOMIC DNA]</scope>
    <source>
        <strain evidence="1 2">MBLA0160</strain>
    </source>
</reference>